<evidence type="ECO:0000313" key="3">
    <source>
        <dbReference type="Proteomes" id="UP000305398"/>
    </source>
</evidence>
<keyword evidence="1" id="KW-1133">Transmembrane helix</keyword>
<keyword evidence="3" id="KW-1185">Reference proteome</keyword>
<dbReference type="AlphaFoldDB" id="A0A5B8A275"/>
<evidence type="ECO:0008006" key="4">
    <source>
        <dbReference type="Google" id="ProtNLM"/>
    </source>
</evidence>
<reference evidence="2 3" key="1">
    <citation type="submission" date="2019-06" db="EMBL/GenBank/DDBJ databases">
        <authorList>
            <person name="Srinivasan S."/>
        </authorList>
    </citation>
    <scope>NUCLEOTIDE SEQUENCE [LARGE SCALE GENOMIC DNA]</scope>
    <source>
        <strain evidence="2 3">17J68-5</strain>
    </source>
</reference>
<feature type="transmembrane region" description="Helical" evidence="1">
    <location>
        <begin position="85"/>
        <end position="104"/>
    </location>
</feature>
<gene>
    <name evidence="2" type="ORF">FHG12_15905</name>
</gene>
<name>A0A5B8A275_9BACT</name>
<feature type="transmembrane region" description="Helical" evidence="1">
    <location>
        <begin position="111"/>
        <end position="130"/>
    </location>
</feature>
<sequence>MNEAHIHLILNHTPILGSLFGLVLMLTGMIRQNAVVLRTGLVTLVVAAVLAMPTQLTGEGAEKVVEHQPGVSRSLLHEHEEAAELAFWVLSATGALALGSVLLLNHQHRRAALLARFALAGALLSFGLMARAGNLGGQIMHPETRSDFVSNAFENEHNASTKLP</sequence>
<dbReference type="RefSeq" id="WP_139516665.1">
    <property type="nucleotide sequence ID" value="NZ_CP040896.1"/>
</dbReference>
<dbReference type="EMBL" id="CP040896">
    <property type="protein sequence ID" value="QDA61491.1"/>
    <property type="molecule type" value="Genomic_DNA"/>
</dbReference>
<evidence type="ECO:0000313" key="2">
    <source>
        <dbReference type="EMBL" id="QDA61491.1"/>
    </source>
</evidence>
<dbReference type="OrthoDB" id="853672at2"/>
<accession>A0A5B8A275</accession>
<keyword evidence="1" id="KW-0472">Membrane</keyword>
<organism evidence="2 3">
    <name type="scientific">Hymenobacter jejuensis</name>
    <dbReference type="NCBI Taxonomy" id="2502781"/>
    <lineage>
        <taxon>Bacteria</taxon>
        <taxon>Pseudomonadati</taxon>
        <taxon>Bacteroidota</taxon>
        <taxon>Cytophagia</taxon>
        <taxon>Cytophagales</taxon>
        <taxon>Hymenobacteraceae</taxon>
        <taxon>Hymenobacter</taxon>
    </lineage>
</organism>
<protein>
    <recommendedName>
        <fullName evidence="4">DUF2231 domain-containing protein</fullName>
    </recommendedName>
</protein>
<dbReference type="Proteomes" id="UP000305398">
    <property type="component" value="Chromosome"/>
</dbReference>
<feature type="transmembrane region" description="Helical" evidence="1">
    <location>
        <begin position="6"/>
        <end position="28"/>
    </location>
</feature>
<feature type="transmembrane region" description="Helical" evidence="1">
    <location>
        <begin position="35"/>
        <end position="53"/>
    </location>
</feature>
<proteinExistence type="predicted"/>
<evidence type="ECO:0000256" key="1">
    <source>
        <dbReference type="SAM" id="Phobius"/>
    </source>
</evidence>
<dbReference type="KEGG" id="hyj:FHG12_15905"/>
<keyword evidence="1" id="KW-0812">Transmembrane</keyword>